<accession>A0ABS4Z6E2</accession>
<evidence type="ECO:0000256" key="1">
    <source>
        <dbReference type="ARBA" id="ARBA00000085"/>
    </source>
</evidence>
<keyword evidence="5" id="KW-0547">Nucleotide-binding</keyword>
<keyword evidence="3" id="KW-0597">Phosphoprotein</keyword>
<dbReference type="Proteomes" id="UP000758168">
    <property type="component" value="Unassembled WGS sequence"/>
</dbReference>
<evidence type="ECO:0000313" key="11">
    <source>
        <dbReference type="EMBL" id="MBP2416611.1"/>
    </source>
</evidence>
<dbReference type="InterPro" id="IPR050482">
    <property type="entry name" value="Sensor_HK_TwoCompSys"/>
</dbReference>
<keyword evidence="9" id="KW-1133">Transmembrane helix</keyword>
<keyword evidence="7" id="KW-0067">ATP-binding</keyword>
<keyword evidence="8" id="KW-0902">Two-component regulatory system</keyword>
<evidence type="ECO:0000256" key="5">
    <source>
        <dbReference type="ARBA" id="ARBA00022741"/>
    </source>
</evidence>
<dbReference type="PANTHER" id="PTHR24421:SF10">
    <property type="entry name" value="NITRATE_NITRITE SENSOR PROTEIN NARQ"/>
    <property type="match status" value="1"/>
</dbReference>
<feature type="transmembrane region" description="Helical" evidence="9">
    <location>
        <begin position="65"/>
        <end position="91"/>
    </location>
</feature>
<keyword evidence="9" id="KW-0472">Membrane</keyword>
<dbReference type="Pfam" id="PF07730">
    <property type="entry name" value="HisKA_3"/>
    <property type="match status" value="1"/>
</dbReference>
<reference evidence="11 12" key="1">
    <citation type="submission" date="2021-03" db="EMBL/GenBank/DDBJ databases">
        <title>Sequencing the genomes of 1000 actinobacteria strains.</title>
        <authorList>
            <person name="Klenk H.-P."/>
        </authorList>
    </citation>
    <scope>NUCLEOTIDE SEQUENCE [LARGE SCALE GENOMIC DNA]</scope>
    <source>
        <strain evidence="11 12">DSM 12936</strain>
    </source>
</reference>
<evidence type="ECO:0000259" key="10">
    <source>
        <dbReference type="Pfam" id="PF07730"/>
    </source>
</evidence>
<name>A0ABS4Z6E2_9ACTN</name>
<evidence type="ECO:0000256" key="7">
    <source>
        <dbReference type="ARBA" id="ARBA00022840"/>
    </source>
</evidence>
<evidence type="ECO:0000256" key="2">
    <source>
        <dbReference type="ARBA" id="ARBA00012438"/>
    </source>
</evidence>
<evidence type="ECO:0000256" key="8">
    <source>
        <dbReference type="ARBA" id="ARBA00023012"/>
    </source>
</evidence>
<sequence length="403" mass="42253">MPDRPAPPPLTRFQEGWRLAVAALGGLALWVGQFGTNGAVVGWFGVVDLLVGAGCVVLAHHRRRWPVLVAWVTTLATAVSATAGVAGALAYVSLVTTRRWRPIVGVSLVGLAAGHLYEYVPAPGRGTAGLPWWTSLIFLTLATGIALVAGLYIGARRDLVQSYRERAETAEREQAARVEQARMGERARIAREMHDVLAHRISLVALHAGAMTYRTDLGAEELRSSAAVVQENAHLALGELRDVLGVLRDPAPAPATTGPAPAPPQPTLADLAALVRETRQAGSPVQVVDHREPGTVPDAVGRTAYRVVQEALTNVRKHAPGGPAVLRLAGGPGGRLEVEVTNPLRRSPVPVADRSPARPPAAVPGAGVGLVGLAERVGLAGGDLAHGPDGGRYRVRASLPWPA</sequence>
<evidence type="ECO:0000313" key="12">
    <source>
        <dbReference type="Proteomes" id="UP000758168"/>
    </source>
</evidence>
<organism evidence="11 12">
    <name type="scientific">Microlunatus capsulatus</name>
    <dbReference type="NCBI Taxonomy" id="99117"/>
    <lineage>
        <taxon>Bacteria</taxon>
        <taxon>Bacillati</taxon>
        <taxon>Actinomycetota</taxon>
        <taxon>Actinomycetes</taxon>
        <taxon>Propionibacteriales</taxon>
        <taxon>Propionibacteriaceae</taxon>
        <taxon>Microlunatus</taxon>
    </lineage>
</organism>
<keyword evidence="4" id="KW-0808">Transferase</keyword>
<evidence type="ECO:0000256" key="3">
    <source>
        <dbReference type="ARBA" id="ARBA00022553"/>
    </source>
</evidence>
<gene>
    <name evidence="11" type="ORF">JOF54_001533</name>
</gene>
<dbReference type="SUPFAM" id="SSF55874">
    <property type="entry name" value="ATPase domain of HSP90 chaperone/DNA topoisomerase II/histidine kinase"/>
    <property type="match status" value="1"/>
</dbReference>
<dbReference type="InterPro" id="IPR036890">
    <property type="entry name" value="HATPase_C_sf"/>
</dbReference>
<dbReference type="GO" id="GO:0016301">
    <property type="term" value="F:kinase activity"/>
    <property type="evidence" value="ECO:0007669"/>
    <property type="project" value="UniProtKB-KW"/>
</dbReference>
<dbReference type="PANTHER" id="PTHR24421">
    <property type="entry name" value="NITRATE/NITRITE SENSOR PROTEIN NARX-RELATED"/>
    <property type="match status" value="1"/>
</dbReference>
<keyword evidence="9" id="KW-0812">Transmembrane</keyword>
<feature type="transmembrane region" description="Helical" evidence="9">
    <location>
        <begin position="132"/>
        <end position="154"/>
    </location>
</feature>
<feature type="transmembrane region" description="Helical" evidence="9">
    <location>
        <begin position="103"/>
        <end position="120"/>
    </location>
</feature>
<dbReference type="CDD" id="cd16917">
    <property type="entry name" value="HATPase_UhpB-NarQ-NarX-like"/>
    <property type="match status" value="1"/>
</dbReference>
<keyword evidence="6 11" id="KW-0418">Kinase</keyword>
<proteinExistence type="predicted"/>
<evidence type="ECO:0000256" key="4">
    <source>
        <dbReference type="ARBA" id="ARBA00022679"/>
    </source>
</evidence>
<dbReference type="RefSeq" id="WP_210054452.1">
    <property type="nucleotide sequence ID" value="NZ_JAGIOB010000001.1"/>
</dbReference>
<evidence type="ECO:0000256" key="6">
    <source>
        <dbReference type="ARBA" id="ARBA00022777"/>
    </source>
</evidence>
<evidence type="ECO:0000256" key="9">
    <source>
        <dbReference type="SAM" id="Phobius"/>
    </source>
</evidence>
<dbReference type="Gene3D" id="3.30.565.10">
    <property type="entry name" value="Histidine kinase-like ATPase, C-terminal domain"/>
    <property type="match status" value="1"/>
</dbReference>
<dbReference type="InterPro" id="IPR011712">
    <property type="entry name" value="Sig_transdc_His_kin_sub3_dim/P"/>
</dbReference>
<dbReference type="EMBL" id="JAGIOB010000001">
    <property type="protein sequence ID" value="MBP2416611.1"/>
    <property type="molecule type" value="Genomic_DNA"/>
</dbReference>
<dbReference type="EC" id="2.7.13.3" evidence="2"/>
<feature type="transmembrane region" description="Helical" evidence="9">
    <location>
        <begin position="39"/>
        <end position="59"/>
    </location>
</feature>
<dbReference type="Gene3D" id="1.20.5.1930">
    <property type="match status" value="1"/>
</dbReference>
<comment type="catalytic activity">
    <reaction evidence="1">
        <text>ATP + protein L-histidine = ADP + protein N-phospho-L-histidine.</text>
        <dbReference type="EC" id="2.7.13.3"/>
    </reaction>
</comment>
<keyword evidence="12" id="KW-1185">Reference proteome</keyword>
<feature type="transmembrane region" description="Helical" evidence="9">
    <location>
        <begin position="16"/>
        <end position="32"/>
    </location>
</feature>
<feature type="domain" description="Signal transduction histidine kinase subgroup 3 dimerisation and phosphoacceptor" evidence="10">
    <location>
        <begin position="185"/>
        <end position="250"/>
    </location>
</feature>
<comment type="caution">
    <text evidence="11">The sequence shown here is derived from an EMBL/GenBank/DDBJ whole genome shotgun (WGS) entry which is preliminary data.</text>
</comment>
<protein>
    <recommendedName>
        <fullName evidence="2">histidine kinase</fullName>
        <ecNumber evidence="2">2.7.13.3</ecNumber>
    </recommendedName>
</protein>